<evidence type="ECO:0000259" key="2">
    <source>
        <dbReference type="Pfam" id="PF00892"/>
    </source>
</evidence>
<comment type="caution">
    <text evidence="3">The sequence shown here is derived from an EMBL/GenBank/DDBJ whole genome shotgun (WGS) entry which is preliminary data.</text>
</comment>
<feature type="transmembrane region" description="Helical" evidence="1">
    <location>
        <begin position="190"/>
        <end position="211"/>
    </location>
</feature>
<dbReference type="SUPFAM" id="SSF103481">
    <property type="entry name" value="Multidrug resistance efflux transporter EmrE"/>
    <property type="match status" value="1"/>
</dbReference>
<dbReference type="PANTHER" id="PTHR22911">
    <property type="entry name" value="ACYL-MALONYL CONDENSING ENZYME-RELATED"/>
    <property type="match status" value="1"/>
</dbReference>
<feature type="transmembrane region" description="Helical" evidence="1">
    <location>
        <begin position="38"/>
        <end position="62"/>
    </location>
</feature>
<feature type="domain" description="EamA" evidence="2">
    <location>
        <begin position="13"/>
        <end position="149"/>
    </location>
</feature>
<dbReference type="PANTHER" id="PTHR22911:SF103">
    <property type="entry name" value="BLR2811 PROTEIN"/>
    <property type="match status" value="1"/>
</dbReference>
<evidence type="ECO:0000256" key="1">
    <source>
        <dbReference type="SAM" id="Phobius"/>
    </source>
</evidence>
<dbReference type="Pfam" id="PF00892">
    <property type="entry name" value="EamA"/>
    <property type="match status" value="1"/>
</dbReference>
<keyword evidence="1" id="KW-1133">Transmembrane helix</keyword>
<organism evidence="3 4">
    <name type="scientific">Roseateles asaccharophilus</name>
    <dbReference type="NCBI Taxonomy" id="582607"/>
    <lineage>
        <taxon>Bacteria</taxon>
        <taxon>Pseudomonadati</taxon>
        <taxon>Pseudomonadota</taxon>
        <taxon>Betaproteobacteria</taxon>
        <taxon>Burkholderiales</taxon>
        <taxon>Sphaerotilaceae</taxon>
        <taxon>Roseateles</taxon>
    </lineage>
</organism>
<feature type="transmembrane region" description="Helical" evidence="1">
    <location>
        <begin position="223"/>
        <end position="247"/>
    </location>
</feature>
<dbReference type="AlphaFoldDB" id="A0A4R6N8S7"/>
<evidence type="ECO:0000313" key="4">
    <source>
        <dbReference type="Proteomes" id="UP000295357"/>
    </source>
</evidence>
<dbReference type="OrthoDB" id="8584557at2"/>
<dbReference type="InterPro" id="IPR037185">
    <property type="entry name" value="EmrE-like"/>
</dbReference>
<dbReference type="GO" id="GO:0016020">
    <property type="term" value="C:membrane"/>
    <property type="evidence" value="ECO:0007669"/>
    <property type="project" value="InterPro"/>
</dbReference>
<feature type="transmembrane region" description="Helical" evidence="1">
    <location>
        <begin position="12"/>
        <end position="32"/>
    </location>
</feature>
<dbReference type="RefSeq" id="WP_133602451.1">
    <property type="nucleotide sequence ID" value="NZ_JAUFPJ010000002.1"/>
</dbReference>
<dbReference type="EMBL" id="SNXE01000002">
    <property type="protein sequence ID" value="TDP11660.1"/>
    <property type="molecule type" value="Genomic_DNA"/>
</dbReference>
<name>A0A4R6N8S7_9BURK</name>
<feature type="transmembrane region" description="Helical" evidence="1">
    <location>
        <begin position="254"/>
        <end position="273"/>
    </location>
</feature>
<feature type="transmembrane region" description="Helical" evidence="1">
    <location>
        <begin position="133"/>
        <end position="149"/>
    </location>
</feature>
<gene>
    <name evidence="3" type="ORF">DFR39_10231</name>
</gene>
<protein>
    <submittedName>
        <fullName evidence="3">EamA-like transporter family protein</fullName>
    </submittedName>
</protein>
<dbReference type="Proteomes" id="UP000295357">
    <property type="component" value="Unassembled WGS sequence"/>
</dbReference>
<dbReference type="InterPro" id="IPR000620">
    <property type="entry name" value="EamA_dom"/>
</dbReference>
<feature type="transmembrane region" description="Helical" evidence="1">
    <location>
        <begin position="82"/>
        <end position="99"/>
    </location>
</feature>
<accession>A0A4R6N8S7</accession>
<sequence length="315" mass="33277">MSAADPRSQRPLLGIALIVLMASCFASMDSSIRYLGGFLPVLLILWARYSFQALSMTLWLGWAAFSGRQRQPFRAAHPRFQALRGLLLLFTSAMSFYGVQHMPVAEFTAINMLTPVVVTLLAATVLHEPVSRLRWALVIGGFAGALIVIRPGSGLFGWAVLFPLAGALSYASFQVLTAKLSALESPYTTHFYTGLTGTLVLTPLLAAWPGLDVAASLAAASSAQLAMLALIGLLGTVGHLLLILALGLAPTGSLMPFVYVQIAVAAAIGYLAFDHAPDGYAWLGMGVLSACGAASAWLNVRRAPPSRVCSDTVAD</sequence>
<reference evidence="3 4" key="1">
    <citation type="submission" date="2019-03" db="EMBL/GenBank/DDBJ databases">
        <title>Genomic Encyclopedia of Type Strains, Phase IV (KMG-IV): sequencing the most valuable type-strain genomes for metagenomic binning, comparative biology and taxonomic classification.</title>
        <authorList>
            <person name="Goeker M."/>
        </authorList>
    </citation>
    <scope>NUCLEOTIDE SEQUENCE [LARGE SCALE GENOMIC DNA]</scope>
    <source>
        <strain evidence="3 4">DSM 25082</strain>
    </source>
</reference>
<evidence type="ECO:0000313" key="3">
    <source>
        <dbReference type="EMBL" id="TDP11660.1"/>
    </source>
</evidence>
<keyword evidence="1" id="KW-0812">Transmembrane</keyword>
<dbReference type="PROSITE" id="PS51257">
    <property type="entry name" value="PROKAR_LIPOPROTEIN"/>
    <property type="match status" value="1"/>
</dbReference>
<feature type="transmembrane region" description="Helical" evidence="1">
    <location>
        <begin position="105"/>
        <end position="126"/>
    </location>
</feature>
<feature type="transmembrane region" description="Helical" evidence="1">
    <location>
        <begin position="155"/>
        <end position="178"/>
    </location>
</feature>
<proteinExistence type="predicted"/>
<keyword evidence="4" id="KW-1185">Reference proteome</keyword>
<feature type="transmembrane region" description="Helical" evidence="1">
    <location>
        <begin position="279"/>
        <end position="298"/>
    </location>
</feature>
<keyword evidence="1" id="KW-0472">Membrane</keyword>